<feature type="non-terminal residue" evidence="1">
    <location>
        <position position="115"/>
    </location>
</feature>
<name>A0A382EVV1_9ZZZZ</name>
<gene>
    <name evidence="1" type="ORF">METZ01_LOCUS206821</name>
</gene>
<proteinExistence type="predicted"/>
<reference evidence="1" key="1">
    <citation type="submission" date="2018-05" db="EMBL/GenBank/DDBJ databases">
        <authorList>
            <person name="Lanie J.A."/>
            <person name="Ng W.-L."/>
            <person name="Kazmierczak K.M."/>
            <person name="Andrzejewski T.M."/>
            <person name="Davidsen T.M."/>
            <person name="Wayne K.J."/>
            <person name="Tettelin H."/>
            <person name="Glass J.I."/>
            <person name="Rusch D."/>
            <person name="Podicherti R."/>
            <person name="Tsui H.-C.T."/>
            <person name="Winkler M.E."/>
        </authorList>
    </citation>
    <scope>NUCLEOTIDE SEQUENCE</scope>
</reference>
<evidence type="ECO:0000313" key="1">
    <source>
        <dbReference type="EMBL" id="SVB53967.1"/>
    </source>
</evidence>
<dbReference type="EMBL" id="UINC01046227">
    <property type="protein sequence ID" value="SVB53967.1"/>
    <property type="molecule type" value="Genomic_DNA"/>
</dbReference>
<dbReference type="AlphaFoldDB" id="A0A382EVV1"/>
<accession>A0A382EVV1</accession>
<protein>
    <submittedName>
        <fullName evidence="1">Uncharacterized protein</fullName>
    </submittedName>
</protein>
<organism evidence="1">
    <name type="scientific">marine metagenome</name>
    <dbReference type="NCBI Taxonomy" id="408172"/>
    <lineage>
        <taxon>unclassified sequences</taxon>
        <taxon>metagenomes</taxon>
        <taxon>ecological metagenomes</taxon>
    </lineage>
</organism>
<sequence length="115" mass="12495">MRKNLRAWVKIARARLPDVVKQAILDRFPDPNDALLVDLSELSGTARKAFAPGMTLESHADPAAVDKDCSWLGGGERCVIGISEAAYPSLLRQIPDPPLVLYTAGDYSLLARHGL</sequence>
<dbReference type="Gene3D" id="3.40.50.450">
    <property type="match status" value="1"/>
</dbReference>